<dbReference type="Proteomes" id="UP000344274">
    <property type="component" value="Unassembled WGS sequence"/>
</dbReference>
<evidence type="ECO:0000313" key="3">
    <source>
        <dbReference type="Proteomes" id="UP000344274"/>
    </source>
</evidence>
<dbReference type="InterPro" id="IPR013762">
    <property type="entry name" value="Integrase-like_cat_sf"/>
</dbReference>
<accession>A0A5E6QSE4</accession>
<dbReference type="GO" id="GO:0015074">
    <property type="term" value="P:DNA integration"/>
    <property type="evidence" value="ECO:0007669"/>
    <property type="project" value="InterPro"/>
</dbReference>
<gene>
    <name evidence="2" type="ORF">PS673_04737</name>
</gene>
<dbReference type="AlphaFoldDB" id="A0A5E6QSE4"/>
<sequence length="90" mass="10057">MPAVATGVTAPDPLQARGAAHAYDHVPAGERPTFHEIRALGTWLYERKKFPQESFQALTGHADEKVTKHYQEGHDEKKIEYVELGAKLAF</sequence>
<name>A0A5E6QSE4_PSEFL</name>
<evidence type="ECO:0008006" key="4">
    <source>
        <dbReference type="Google" id="ProtNLM"/>
    </source>
</evidence>
<dbReference type="InterPro" id="IPR011010">
    <property type="entry name" value="DNA_brk_join_enz"/>
</dbReference>
<keyword evidence="1" id="KW-0233">DNA recombination</keyword>
<dbReference type="GO" id="GO:0003677">
    <property type="term" value="F:DNA binding"/>
    <property type="evidence" value="ECO:0007669"/>
    <property type="project" value="InterPro"/>
</dbReference>
<organism evidence="2 3">
    <name type="scientific">Pseudomonas fluorescens</name>
    <dbReference type="NCBI Taxonomy" id="294"/>
    <lineage>
        <taxon>Bacteria</taxon>
        <taxon>Pseudomonadati</taxon>
        <taxon>Pseudomonadota</taxon>
        <taxon>Gammaproteobacteria</taxon>
        <taxon>Pseudomonadales</taxon>
        <taxon>Pseudomonadaceae</taxon>
        <taxon>Pseudomonas</taxon>
    </lineage>
</organism>
<dbReference type="SUPFAM" id="SSF56349">
    <property type="entry name" value="DNA breaking-rejoining enzymes"/>
    <property type="match status" value="1"/>
</dbReference>
<dbReference type="GO" id="GO:0006310">
    <property type="term" value="P:DNA recombination"/>
    <property type="evidence" value="ECO:0007669"/>
    <property type="project" value="UniProtKB-KW"/>
</dbReference>
<reference evidence="2 3" key="1">
    <citation type="submission" date="2019-09" db="EMBL/GenBank/DDBJ databases">
        <authorList>
            <person name="Chandra G."/>
            <person name="Truman W A."/>
        </authorList>
    </citation>
    <scope>NUCLEOTIDE SEQUENCE [LARGE SCALE GENOMIC DNA]</scope>
    <source>
        <strain evidence="2">PS673</strain>
    </source>
</reference>
<evidence type="ECO:0000256" key="1">
    <source>
        <dbReference type="ARBA" id="ARBA00023172"/>
    </source>
</evidence>
<protein>
    <recommendedName>
        <fullName evidence="4">Integrase</fullName>
    </recommendedName>
</protein>
<dbReference type="EMBL" id="CABVHB010000054">
    <property type="protein sequence ID" value="VVN29532.1"/>
    <property type="molecule type" value="Genomic_DNA"/>
</dbReference>
<dbReference type="RefSeq" id="WP_223473717.1">
    <property type="nucleotide sequence ID" value="NZ_CABVHB010000054.1"/>
</dbReference>
<proteinExistence type="predicted"/>
<dbReference type="Gene3D" id="1.10.443.10">
    <property type="entry name" value="Intergrase catalytic core"/>
    <property type="match status" value="1"/>
</dbReference>
<evidence type="ECO:0000313" key="2">
    <source>
        <dbReference type="EMBL" id="VVN29532.1"/>
    </source>
</evidence>